<gene>
    <name evidence="3" type="ORF">C8Q69DRAFT_217058</name>
</gene>
<dbReference type="PANTHER" id="PTHR31011:SF2">
    <property type="entry name" value="PROTEIN STB2-RELATED"/>
    <property type="match status" value="1"/>
</dbReference>
<protein>
    <submittedName>
        <fullName evidence="3">Putative Sin3 complex subunit</fullName>
    </submittedName>
</protein>
<keyword evidence="4" id="KW-1185">Reference proteome</keyword>
<dbReference type="Proteomes" id="UP000283841">
    <property type="component" value="Unassembled WGS sequence"/>
</dbReference>
<feature type="domain" description="STB6-like N-terminal" evidence="2">
    <location>
        <begin position="55"/>
        <end position="193"/>
    </location>
</feature>
<feature type="region of interest" description="Disordered" evidence="1">
    <location>
        <begin position="449"/>
        <end position="489"/>
    </location>
</feature>
<feature type="compositionally biased region" description="Polar residues" evidence="1">
    <location>
        <begin position="537"/>
        <end position="550"/>
    </location>
</feature>
<dbReference type="VEuPathDB" id="FungiDB:C8Q69DRAFT_217058"/>
<accession>A0A443HZ70</accession>
<dbReference type="STRING" id="264951.A0A443HZ70"/>
<dbReference type="GO" id="GO:0070822">
    <property type="term" value="C:Sin3-type complex"/>
    <property type="evidence" value="ECO:0007669"/>
    <property type="project" value="TreeGrafter"/>
</dbReference>
<reference evidence="3 4" key="1">
    <citation type="journal article" date="2018" name="Front. Microbiol.">
        <title>Genomic and genetic insights into a cosmopolitan fungus, Paecilomyces variotii (Eurotiales).</title>
        <authorList>
            <person name="Urquhart A.S."/>
            <person name="Mondo S.J."/>
            <person name="Makela M.R."/>
            <person name="Hane J.K."/>
            <person name="Wiebenga A."/>
            <person name="He G."/>
            <person name="Mihaltcheva S."/>
            <person name="Pangilinan J."/>
            <person name="Lipzen A."/>
            <person name="Barry K."/>
            <person name="de Vries R.P."/>
            <person name="Grigoriev I.V."/>
            <person name="Idnurm A."/>
        </authorList>
    </citation>
    <scope>NUCLEOTIDE SEQUENCE [LARGE SCALE GENOMIC DNA]</scope>
    <source>
        <strain evidence="3 4">CBS 101075</strain>
    </source>
</reference>
<organism evidence="3 4">
    <name type="scientific">Byssochlamys spectabilis</name>
    <name type="common">Paecilomyces variotii</name>
    <dbReference type="NCBI Taxonomy" id="264951"/>
    <lineage>
        <taxon>Eukaryota</taxon>
        <taxon>Fungi</taxon>
        <taxon>Dikarya</taxon>
        <taxon>Ascomycota</taxon>
        <taxon>Pezizomycotina</taxon>
        <taxon>Eurotiomycetes</taxon>
        <taxon>Eurotiomycetidae</taxon>
        <taxon>Eurotiales</taxon>
        <taxon>Thermoascaceae</taxon>
        <taxon>Paecilomyces</taxon>
    </lineage>
</organism>
<dbReference type="RefSeq" id="XP_028486784.1">
    <property type="nucleotide sequence ID" value="XM_028626256.1"/>
</dbReference>
<dbReference type="PANTHER" id="PTHR31011">
    <property type="entry name" value="PROTEIN STB2-RELATED"/>
    <property type="match status" value="1"/>
</dbReference>
<feature type="compositionally biased region" description="Polar residues" evidence="1">
    <location>
        <begin position="1"/>
        <end position="30"/>
    </location>
</feature>
<dbReference type="GeneID" id="39595533"/>
<dbReference type="InterPro" id="IPR059025">
    <property type="entry name" value="STB6_N"/>
</dbReference>
<comment type="caution">
    <text evidence="3">The sequence shown here is derived from an EMBL/GenBank/DDBJ whole genome shotgun (WGS) entry which is preliminary data.</text>
</comment>
<proteinExistence type="predicted"/>
<evidence type="ECO:0000256" key="1">
    <source>
        <dbReference type="SAM" id="MobiDB-lite"/>
    </source>
</evidence>
<sequence length="867" mass="96687">MAPPVEQSTPLAASVTASTGQNSKVTPSSVSDKETRAASSTRGPSIDSPRHEHWRFVFTDPVAFRYLEEDPLTVVLHRRTTLQGYEIYLVEQWACSRVHPTFIITTYTGDPSHTVVVGVLSVPTDESTWSPRLKLYFQAVTQYHARKNDTPLGTLMVTNLSAFPSVLTVIPVPDGDVKKHRDDFIVNEDLKRLGCSGRAGLKLQPPSPATEAKFHQLYRTSERVPIYSAVIELVKQCQLALMIFDKLAAEYVDGLLCDVTERAINDWWTDIGTDLYNIEPSDGILGPTTVAALLGTLMGARNRLHAFGAPVGKDAFDIPSLKRGIGSFQKSQKLNRTRRLDRQTLDKLHRVTAKAASSEGWTDAVKSTVAELSGKGGEMVMGMVGGKDKAGIADIETLDLDRFAQLVNGQRAKWLWRGKRSKTGAFGNDPTTGEMVFTRDDQGGYLWTSRRRHSNEDLAPGRPTPEVERPSKPQEVAEMTEDRDQQPTRGVLRGVSGKVSDARIGFGRFKEAVGLPGLRSHHHHKHTKEGVDLESDLSYTPTFDSDTEGPTTKESHKLANQLGQQLSPRQQEQNGTVEKQARPPDITVSSETGPPEIAVQPMTPVQESVPPDDERGDKQELLFPPDENDDDRLELIKSYSTEGPSDREQLAGLSARILRRSQSFSAPLQERDSSKDSRWPRHLSFSTVEEIVLVWEGVRGSRTMKRKSDAGLEGAILQEEILTSDTQIFGSRILELGQRTLPWVEKQVDAVDSLNQRANSRQEELGSIYLELLHQYQSLREESGTLLAKESSDITEGLKQVEMLGAKLDYELNVLESRVEDVEAGLEEFERHVIEIETRTKDLIQGEKGRTNSWFSWMRRTLEHIVS</sequence>
<evidence type="ECO:0000313" key="4">
    <source>
        <dbReference type="Proteomes" id="UP000283841"/>
    </source>
</evidence>
<evidence type="ECO:0000259" key="2">
    <source>
        <dbReference type="Pfam" id="PF25995"/>
    </source>
</evidence>
<name>A0A443HZ70_BYSSP</name>
<evidence type="ECO:0000313" key="3">
    <source>
        <dbReference type="EMBL" id="RWQ97139.1"/>
    </source>
</evidence>
<dbReference type="Pfam" id="PF25995">
    <property type="entry name" value="STB6_N"/>
    <property type="match status" value="1"/>
</dbReference>
<feature type="region of interest" description="Disordered" evidence="1">
    <location>
        <begin position="1"/>
        <end position="47"/>
    </location>
</feature>
<dbReference type="InterPro" id="IPR038919">
    <property type="entry name" value="STB2/STB2"/>
</dbReference>
<feature type="region of interest" description="Disordered" evidence="1">
    <location>
        <begin position="519"/>
        <end position="631"/>
    </location>
</feature>
<feature type="compositionally biased region" description="Polar residues" evidence="1">
    <location>
        <begin position="561"/>
        <end position="577"/>
    </location>
</feature>
<dbReference type="EMBL" id="RCNU01000003">
    <property type="protein sequence ID" value="RWQ97139.1"/>
    <property type="molecule type" value="Genomic_DNA"/>
</dbReference>
<dbReference type="AlphaFoldDB" id="A0A443HZ70"/>